<proteinExistence type="predicted"/>
<dbReference type="AlphaFoldDB" id="A0AAV9W9W9"/>
<keyword evidence="1" id="KW-0812">Transmembrane</keyword>
<keyword evidence="1" id="KW-1133">Transmembrane helix</keyword>
<sequence>MAKPRLITDLPTEVLDIIFDLLVMPHTKVYVEGIEMSTERLGPIRQLSLVCRRFYIVLLPRLYVFCFMQFGAVLGKRFVSLSHMYTPKPLKAAGRLEISCIETKKVGLVCWRYEEFVRDLFIICKSQDPACSDARFLFPWSNCDLSFDPKYRKDGILGKNLDLLLPKFTQLRKLTISRYHDLHLSDFLSAIGLVLTHCLTLRDLDIFAEYDFRDSHVDGDVWGDIKDYNVDIPHAPLQTLTIYILGRFKNCGLSDRVYLWPLVALSKVLEVPSRTVPEVMLGFSSRHEWITDKDRSVPRIPKCESGGYDRSDITWRNQWDSSSGQKIKWRLPQVKRLSLRLYHGTLWALLWNGWIDIGLEGLEELELFGMFYELMACNHEHDGDMFEKNAVSFFSQFPNLKRIRLSNMGILRWLRMIFDLKGKSKFKSLKNIIIEIHPSTEFGLVPHIRHEFGRDPDKWKYFLENPGYEIRPPMIKEIRRFWDPKPVTPCNEGYLAFILELL</sequence>
<dbReference type="Proteomes" id="UP001370758">
    <property type="component" value="Unassembled WGS sequence"/>
</dbReference>
<protein>
    <recommendedName>
        <fullName evidence="4">F-box domain-containing protein</fullName>
    </recommendedName>
</protein>
<organism evidence="2 3">
    <name type="scientific">Arthrobotrys musiformis</name>
    <dbReference type="NCBI Taxonomy" id="47236"/>
    <lineage>
        <taxon>Eukaryota</taxon>
        <taxon>Fungi</taxon>
        <taxon>Dikarya</taxon>
        <taxon>Ascomycota</taxon>
        <taxon>Pezizomycotina</taxon>
        <taxon>Orbiliomycetes</taxon>
        <taxon>Orbiliales</taxon>
        <taxon>Orbiliaceae</taxon>
        <taxon>Arthrobotrys</taxon>
    </lineage>
</organism>
<comment type="caution">
    <text evidence="2">The sequence shown here is derived from an EMBL/GenBank/DDBJ whole genome shotgun (WGS) entry which is preliminary data.</text>
</comment>
<reference evidence="2 3" key="1">
    <citation type="submission" date="2023-08" db="EMBL/GenBank/DDBJ databases">
        <authorList>
            <person name="Palmer J.M."/>
        </authorList>
    </citation>
    <scope>NUCLEOTIDE SEQUENCE [LARGE SCALE GENOMIC DNA]</scope>
    <source>
        <strain evidence="2 3">TWF481</strain>
    </source>
</reference>
<evidence type="ECO:0000313" key="3">
    <source>
        <dbReference type="Proteomes" id="UP001370758"/>
    </source>
</evidence>
<keyword evidence="3" id="KW-1185">Reference proteome</keyword>
<name>A0AAV9W9W9_9PEZI</name>
<keyword evidence="1" id="KW-0472">Membrane</keyword>
<evidence type="ECO:0008006" key="4">
    <source>
        <dbReference type="Google" id="ProtNLM"/>
    </source>
</evidence>
<evidence type="ECO:0000256" key="1">
    <source>
        <dbReference type="SAM" id="Phobius"/>
    </source>
</evidence>
<feature type="transmembrane region" description="Helical" evidence="1">
    <location>
        <begin position="54"/>
        <end position="74"/>
    </location>
</feature>
<dbReference type="EMBL" id="JAVHJL010000004">
    <property type="protein sequence ID" value="KAK6504982.1"/>
    <property type="molecule type" value="Genomic_DNA"/>
</dbReference>
<accession>A0AAV9W9W9</accession>
<evidence type="ECO:0000313" key="2">
    <source>
        <dbReference type="EMBL" id="KAK6504982.1"/>
    </source>
</evidence>
<gene>
    <name evidence="2" type="ORF">TWF481_006915</name>
</gene>